<comment type="function">
    <text evidence="1 14">Component of the general transcription and DNA repair factor IIH (TFIIH) core complex, which is involved in general and transcription-coupled nucleotide excision repair (NER) of damaged DNA and, when complexed to TFIIK, in RNA transcription by RNA polymerase II. In NER, TFIIH acts by opening DNA around the lesion to allow the excision of the damaged oligonucleotide and its replacement by a new DNA fragment. In transcription, TFIIH has an essential role in transcription initiation. When the pre-initiation complex (PIC) has been established, TFIIH is required for promoter opening and promoter escape. Phosphorylation of the C-terminal tail (CTD) of the largest subunit of RNA polymerase II by the kinase module TFIIK controls the initiation of transcription.</text>
</comment>
<evidence type="ECO:0000256" key="2">
    <source>
        <dbReference type="ARBA" id="ARBA00004123"/>
    </source>
</evidence>
<keyword evidence="10 14" id="KW-0804">Transcription</keyword>
<comment type="subcellular location">
    <subcellularLocation>
        <location evidence="2 14">Nucleus</location>
    </subcellularLocation>
</comment>
<keyword evidence="9 14" id="KW-0805">Transcription regulation</keyword>
<evidence type="ECO:0000256" key="10">
    <source>
        <dbReference type="ARBA" id="ARBA00023163"/>
    </source>
</evidence>
<keyword evidence="12 14" id="KW-0539">Nucleus</keyword>
<evidence type="ECO:0000256" key="13">
    <source>
        <dbReference type="ARBA" id="ARBA00033341"/>
    </source>
</evidence>
<evidence type="ECO:0000256" key="6">
    <source>
        <dbReference type="ARBA" id="ARBA00022763"/>
    </source>
</evidence>
<dbReference type="PANTHER" id="PTHR12831">
    <property type="entry name" value="TRANSCRIPTION INITIATION FACTOR IIH TFIIH , POLYPEPTIDE 3-RELATED"/>
    <property type="match status" value="1"/>
</dbReference>
<evidence type="ECO:0000256" key="3">
    <source>
        <dbReference type="ARBA" id="ARBA00005273"/>
    </source>
</evidence>
<dbReference type="GO" id="GO:0008270">
    <property type="term" value="F:zinc ion binding"/>
    <property type="evidence" value="ECO:0007669"/>
    <property type="project" value="UniProtKB-KW"/>
</dbReference>
<dbReference type="GO" id="GO:0000439">
    <property type="term" value="C:transcription factor TFIIH core complex"/>
    <property type="evidence" value="ECO:0007669"/>
    <property type="project" value="UniProtKB-UniRule"/>
</dbReference>
<keyword evidence="6 14" id="KW-0227">DNA damage</keyword>
<comment type="subunit">
    <text evidence="14">Component of the 7-subunit TFIIH core complex composed of XPB/SSL2, XPD/RAD3, SSL1, TFB1, TFB2, TFB4 and TFB5, which is active in NER. The core complex associates with the 3-subunit CTD-kinase module TFIIK composed of CCL1, KIN28 and TFB3 to form the 10-subunit holoenzyme (holo-TFIIH) active in transcription.</text>
</comment>
<dbReference type="GO" id="GO:0006355">
    <property type="term" value="P:regulation of DNA-templated transcription"/>
    <property type="evidence" value="ECO:0007669"/>
    <property type="project" value="InterPro"/>
</dbReference>
<dbReference type="GO" id="GO:0006289">
    <property type="term" value="P:nucleotide-excision repair"/>
    <property type="evidence" value="ECO:0007669"/>
    <property type="project" value="UniProtKB-UniRule"/>
</dbReference>
<evidence type="ECO:0000256" key="14">
    <source>
        <dbReference type="RuleBase" id="RU368090"/>
    </source>
</evidence>
<dbReference type="GO" id="GO:0005675">
    <property type="term" value="C:transcription factor TFIIH holo complex"/>
    <property type="evidence" value="ECO:0007669"/>
    <property type="project" value="UniProtKB-UniRule"/>
</dbReference>
<evidence type="ECO:0000256" key="7">
    <source>
        <dbReference type="ARBA" id="ARBA00022771"/>
    </source>
</evidence>
<evidence type="ECO:0000256" key="12">
    <source>
        <dbReference type="ARBA" id="ARBA00023242"/>
    </source>
</evidence>
<sequence>MATTSNHLSVVLELKNKNVSLSSLKQLLVFINLHLSNSDLNSASVHLNNKILFDTHEDDANFSQLSEVFVECVRDFYRTDKPVKATLATTLAQSLCHINRKLNEASASSDSPHSFRILVITTSDDVPSHYVSLMNSIFAAQKAKILVDVCELYNSNTIFLQQAAHLTGGNYIQVKYIDSLIQYLIMAFLPNHALRHKLVQPRSDKVDFRAACFCHKRIVDMAYICSVCLSIFCHPPQRCSTCDSPFPAHTLTKFGAHGM</sequence>
<name>A0A4V4M7S3_WALIC</name>
<dbReference type="Gene3D" id="3.40.50.410">
    <property type="entry name" value="von Willebrand factor, type A domain"/>
    <property type="match status" value="1"/>
</dbReference>
<dbReference type="EMBL" id="SPOI01000268">
    <property type="protein sequence ID" value="TIB30259.1"/>
    <property type="molecule type" value="Genomic_DNA"/>
</dbReference>
<reference evidence="15 16" key="1">
    <citation type="submission" date="2019-03" db="EMBL/GenBank/DDBJ databases">
        <title>Sequencing 23 genomes of Wallemia ichthyophaga.</title>
        <authorList>
            <person name="Gostincar C."/>
        </authorList>
    </citation>
    <scope>NUCLEOTIDE SEQUENCE [LARGE SCALE GENOMIC DNA]</scope>
    <source>
        <strain evidence="15 16">EXF-6200</strain>
    </source>
</reference>
<keyword evidence="5 14" id="KW-0479">Metal-binding</keyword>
<evidence type="ECO:0000313" key="16">
    <source>
        <dbReference type="Proteomes" id="UP000310689"/>
    </source>
</evidence>
<evidence type="ECO:0000256" key="11">
    <source>
        <dbReference type="ARBA" id="ARBA00023204"/>
    </source>
</evidence>
<comment type="similarity">
    <text evidence="3 14">Belongs to the TFB4 family.</text>
</comment>
<dbReference type="AlphaFoldDB" id="A0A4V4M7S3"/>
<accession>A0A4V4M7S3</accession>
<organism evidence="15 16">
    <name type="scientific">Wallemia ichthyophaga</name>
    <dbReference type="NCBI Taxonomy" id="245174"/>
    <lineage>
        <taxon>Eukaryota</taxon>
        <taxon>Fungi</taxon>
        <taxon>Dikarya</taxon>
        <taxon>Basidiomycota</taxon>
        <taxon>Wallemiomycotina</taxon>
        <taxon>Wallemiomycetes</taxon>
        <taxon>Wallemiales</taxon>
        <taxon>Wallemiaceae</taxon>
        <taxon>Wallemia</taxon>
    </lineage>
</organism>
<comment type="caution">
    <text evidence="15">The sequence shown here is derived from an EMBL/GenBank/DDBJ whole genome shotgun (WGS) entry which is preliminary data.</text>
</comment>
<evidence type="ECO:0000256" key="1">
    <source>
        <dbReference type="ARBA" id="ARBA00002817"/>
    </source>
</evidence>
<dbReference type="Proteomes" id="UP000310689">
    <property type="component" value="Unassembled WGS sequence"/>
</dbReference>
<dbReference type="PANTHER" id="PTHR12831:SF0">
    <property type="entry name" value="GENERAL TRANSCRIPTION FACTOR IIH SUBUNIT 3"/>
    <property type="match status" value="1"/>
</dbReference>
<dbReference type="InterPro" id="IPR036465">
    <property type="entry name" value="vWFA_dom_sf"/>
</dbReference>
<dbReference type="Pfam" id="PF03850">
    <property type="entry name" value="Tfb4"/>
    <property type="match status" value="1"/>
</dbReference>
<dbReference type="InterPro" id="IPR004600">
    <property type="entry name" value="TFIIH_Tfb4/GTF2H3"/>
</dbReference>
<evidence type="ECO:0000256" key="9">
    <source>
        <dbReference type="ARBA" id="ARBA00023015"/>
    </source>
</evidence>
<keyword evidence="7 14" id="KW-0863">Zinc-finger</keyword>
<proteinExistence type="inferred from homology"/>
<evidence type="ECO:0000256" key="5">
    <source>
        <dbReference type="ARBA" id="ARBA00022723"/>
    </source>
</evidence>
<protein>
    <recommendedName>
        <fullName evidence="4 14">General transcription and DNA repair factor IIH subunit TFB4</fullName>
        <shortName evidence="14">TFIIH subunit TFB4</shortName>
    </recommendedName>
    <alternativeName>
        <fullName evidence="13 14">RNA polymerase II transcription factor B subunit 4</fullName>
    </alternativeName>
</protein>
<keyword evidence="11 14" id="KW-0234">DNA repair</keyword>
<evidence type="ECO:0000256" key="4">
    <source>
        <dbReference type="ARBA" id="ARBA00021280"/>
    </source>
</evidence>
<keyword evidence="8 14" id="KW-0862">Zinc</keyword>
<evidence type="ECO:0000313" key="15">
    <source>
        <dbReference type="EMBL" id="TIB30259.1"/>
    </source>
</evidence>
<evidence type="ECO:0000256" key="8">
    <source>
        <dbReference type="ARBA" id="ARBA00022833"/>
    </source>
</evidence>
<gene>
    <name evidence="15" type="ORF">E3P86_03540</name>
</gene>